<dbReference type="InterPro" id="IPR011707">
    <property type="entry name" value="Cu-oxidase-like_N"/>
</dbReference>
<evidence type="ECO:0000256" key="4">
    <source>
        <dbReference type="SAM" id="SignalP"/>
    </source>
</evidence>
<proteinExistence type="predicted"/>
<feature type="domain" description="Plastocyanin-like" evidence="6">
    <location>
        <begin position="419"/>
        <end position="507"/>
    </location>
</feature>
<dbReference type="Gene3D" id="2.60.40.420">
    <property type="entry name" value="Cupredoxins - blue copper proteins"/>
    <property type="match status" value="3"/>
</dbReference>
<evidence type="ECO:0008006" key="10">
    <source>
        <dbReference type="Google" id="ProtNLM"/>
    </source>
</evidence>
<dbReference type="GO" id="GO:0016491">
    <property type="term" value="F:oxidoreductase activity"/>
    <property type="evidence" value="ECO:0007669"/>
    <property type="project" value="UniProtKB-KW"/>
</dbReference>
<evidence type="ECO:0000313" key="9">
    <source>
        <dbReference type="Proteomes" id="UP000619244"/>
    </source>
</evidence>
<dbReference type="InterPro" id="IPR001117">
    <property type="entry name" value="Cu-oxidase_2nd"/>
</dbReference>
<dbReference type="EMBL" id="BMVU01000006">
    <property type="protein sequence ID" value="GGX66770.1"/>
    <property type="molecule type" value="Genomic_DNA"/>
</dbReference>
<evidence type="ECO:0000256" key="3">
    <source>
        <dbReference type="SAM" id="MobiDB-lite"/>
    </source>
</evidence>
<dbReference type="Pfam" id="PF00394">
    <property type="entry name" value="Cu-oxidase"/>
    <property type="match status" value="1"/>
</dbReference>
<evidence type="ECO:0000256" key="2">
    <source>
        <dbReference type="ARBA" id="ARBA00023002"/>
    </source>
</evidence>
<feature type="domain" description="Plastocyanin-like" evidence="5">
    <location>
        <begin position="241"/>
        <end position="328"/>
    </location>
</feature>
<comment type="caution">
    <text evidence="8">The sequence shown here is derived from an EMBL/GenBank/DDBJ whole genome shotgun (WGS) entry which is preliminary data.</text>
</comment>
<protein>
    <recommendedName>
        <fullName evidence="10">Multicopper oxidase</fullName>
    </recommendedName>
</protein>
<dbReference type="PANTHER" id="PTHR11709">
    <property type="entry name" value="MULTI-COPPER OXIDASE"/>
    <property type="match status" value="1"/>
</dbReference>
<keyword evidence="1" id="KW-0479">Metal-binding</keyword>
<dbReference type="Pfam" id="PF07731">
    <property type="entry name" value="Cu-oxidase_2"/>
    <property type="match status" value="1"/>
</dbReference>
<reference evidence="8" key="1">
    <citation type="journal article" date="2014" name="Int. J. Syst. Evol. Microbiol.">
        <title>Complete genome sequence of Corynebacterium casei LMG S-19264T (=DSM 44701T), isolated from a smear-ripened cheese.</title>
        <authorList>
            <consortium name="US DOE Joint Genome Institute (JGI-PGF)"/>
            <person name="Walter F."/>
            <person name="Albersmeier A."/>
            <person name="Kalinowski J."/>
            <person name="Ruckert C."/>
        </authorList>
    </citation>
    <scope>NUCLEOTIDE SEQUENCE</scope>
    <source>
        <strain evidence="8">JCM 4790</strain>
    </source>
</reference>
<feature type="signal peptide" evidence="4">
    <location>
        <begin position="1"/>
        <end position="24"/>
    </location>
</feature>
<keyword evidence="9" id="KW-1185">Reference proteome</keyword>
<feature type="region of interest" description="Disordered" evidence="3">
    <location>
        <begin position="27"/>
        <end position="51"/>
    </location>
</feature>
<dbReference type="PANTHER" id="PTHR11709:SF518">
    <property type="entry name" value="MULTICOPPER OXIDASE"/>
    <property type="match status" value="1"/>
</dbReference>
<evidence type="ECO:0000259" key="7">
    <source>
        <dbReference type="Pfam" id="PF07732"/>
    </source>
</evidence>
<dbReference type="PROSITE" id="PS00080">
    <property type="entry name" value="MULTICOPPER_OXIDASE2"/>
    <property type="match status" value="1"/>
</dbReference>
<dbReference type="InterPro" id="IPR011706">
    <property type="entry name" value="Cu-oxidase_C"/>
</dbReference>
<dbReference type="Proteomes" id="UP000619244">
    <property type="component" value="Unassembled WGS sequence"/>
</dbReference>
<dbReference type="InterPro" id="IPR002355">
    <property type="entry name" value="Cu_oxidase_Cu_BS"/>
</dbReference>
<dbReference type="Pfam" id="PF07732">
    <property type="entry name" value="Cu-oxidase_3"/>
    <property type="match status" value="1"/>
</dbReference>
<sequence>MKPPTRRKVLQALPAVAGAAAVGAASPAAGGRQAPLQPFPQPETRRSHPGTGCLRTRLTVRFTERVIPGVGRVCTRTYEDSVPGPTLRVRPGDRIEITQVNALPPNASRQGKDINVPHHFNTFNLHTHGLHVAPTGDADNVFRTFDPAPEAGGEPPVYHSSITIPDDHPAGTFWYHPHHHGSTATQLLNGMAGVLVVEGDVDRVPEVAAAEDIVVCVTEMKLKDGRVPDLTSEHVYSDLASTFLVNGAYNPTLVLAPGEVQRWRLVSAAALTALPLSLEGHTLHPIARDGIAFAGPTSADQVELPMGGRADVLVRGGRPGTYRLTARGVEQPLMTVVVTGAPRTAPMRLPTALPGRPAWLPRPQGRRELTFLSYDRTFAGAYPSAHRILGTGETPPVDRSAGRQDHRWGRFDAAFVNHRLRLGDVEEWTVRNHSRNHDNHPFHLHTNHFLVTAVNGTVLDTPVWHDTIGIPQGGDVVFRVRYEDFTGRSLLHCHQLQHGDEGMMQVVDYLA</sequence>
<evidence type="ECO:0000259" key="5">
    <source>
        <dbReference type="Pfam" id="PF00394"/>
    </source>
</evidence>
<feature type="domain" description="Plastocyanin-like" evidence="7">
    <location>
        <begin position="76"/>
        <end position="199"/>
    </location>
</feature>
<accession>A0A918KKF7</accession>
<dbReference type="AlphaFoldDB" id="A0A918KKF7"/>
<dbReference type="RefSeq" id="WP_190189974.1">
    <property type="nucleotide sequence ID" value="NZ_BMVU01000006.1"/>
</dbReference>
<dbReference type="GO" id="GO:0005507">
    <property type="term" value="F:copper ion binding"/>
    <property type="evidence" value="ECO:0007669"/>
    <property type="project" value="InterPro"/>
</dbReference>
<dbReference type="InterPro" id="IPR008972">
    <property type="entry name" value="Cupredoxin"/>
</dbReference>
<dbReference type="InterPro" id="IPR045087">
    <property type="entry name" value="Cu-oxidase_fam"/>
</dbReference>
<keyword evidence="2" id="KW-0560">Oxidoreductase</keyword>
<reference evidence="8" key="2">
    <citation type="submission" date="2020-09" db="EMBL/GenBank/DDBJ databases">
        <authorList>
            <person name="Sun Q."/>
            <person name="Ohkuma M."/>
        </authorList>
    </citation>
    <scope>NUCLEOTIDE SEQUENCE</scope>
    <source>
        <strain evidence="8">JCM 4790</strain>
    </source>
</reference>
<name>A0A918KKF7_9ACTN</name>
<dbReference type="CDD" id="cd13853">
    <property type="entry name" value="CuRO_1_Tth-MCO_like"/>
    <property type="match status" value="1"/>
</dbReference>
<evidence type="ECO:0000256" key="1">
    <source>
        <dbReference type="ARBA" id="ARBA00022723"/>
    </source>
</evidence>
<dbReference type="InterPro" id="IPR006311">
    <property type="entry name" value="TAT_signal"/>
</dbReference>
<gene>
    <name evidence="8" type="ORF">GCM10010358_21600</name>
</gene>
<dbReference type="PROSITE" id="PS51318">
    <property type="entry name" value="TAT"/>
    <property type="match status" value="1"/>
</dbReference>
<feature type="chain" id="PRO_5037908588" description="Multicopper oxidase" evidence="4">
    <location>
        <begin position="25"/>
        <end position="511"/>
    </location>
</feature>
<keyword evidence="4" id="KW-0732">Signal</keyword>
<dbReference type="SUPFAM" id="SSF49503">
    <property type="entry name" value="Cupredoxins"/>
    <property type="match status" value="3"/>
</dbReference>
<organism evidence="8 9">
    <name type="scientific">Streptomyces minutiscleroticus</name>
    <dbReference type="NCBI Taxonomy" id="68238"/>
    <lineage>
        <taxon>Bacteria</taxon>
        <taxon>Bacillati</taxon>
        <taxon>Actinomycetota</taxon>
        <taxon>Actinomycetes</taxon>
        <taxon>Kitasatosporales</taxon>
        <taxon>Streptomycetaceae</taxon>
        <taxon>Streptomyces</taxon>
    </lineage>
</organism>
<evidence type="ECO:0000259" key="6">
    <source>
        <dbReference type="Pfam" id="PF07731"/>
    </source>
</evidence>
<evidence type="ECO:0000313" key="8">
    <source>
        <dbReference type="EMBL" id="GGX66770.1"/>
    </source>
</evidence>